<accession>A0A6J5UAU4</accession>
<dbReference type="EMBL" id="CAEKDK010000003">
    <property type="protein sequence ID" value="CAB4272504.1"/>
    <property type="molecule type" value="Genomic_DNA"/>
</dbReference>
<feature type="region of interest" description="Disordered" evidence="1">
    <location>
        <begin position="42"/>
        <end position="69"/>
    </location>
</feature>
<keyword evidence="2" id="KW-0732">Signal</keyword>
<sequence length="175" mass="19652">MDMKGSNIGVVAMMFMMVAVVMGQSVDPNFFDDSFSDVTPFKNSPPPVKKMPPSHQIPSPLAPVRKSPPKSNFPPIDNSCLRSCQVNCVKFNDNKMIWRRRVCLDACPSKCKINEGSKYLKNCLIDCIKNIPTLSDPAFGMYIHSIPPVTVAEKSIKGQLDFCYHRCRPRIKINN</sequence>
<feature type="chain" id="PRO_5026916218" evidence="2">
    <location>
        <begin position="24"/>
        <end position="175"/>
    </location>
</feature>
<proteinExistence type="predicted"/>
<dbReference type="AlphaFoldDB" id="A0A6J5UAU4"/>
<organism evidence="3 4">
    <name type="scientific">Prunus armeniaca</name>
    <name type="common">Apricot</name>
    <name type="synonym">Armeniaca vulgaris</name>
    <dbReference type="NCBI Taxonomy" id="36596"/>
    <lineage>
        <taxon>Eukaryota</taxon>
        <taxon>Viridiplantae</taxon>
        <taxon>Streptophyta</taxon>
        <taxon>Embryophyta</taxon>
        <taxon>Tracheophyta</taxon>
        <taxon>Spermatophyta</taxon>
        <taxon>Magnoliopsida</taxon>
        <taxon>eudicotyledons</taxon>
        <taxon>Gunneridae</taxon>
        <taxon>Pentapetalae</taxon>
        <taxon>rosids</taxon>
        <taxon>fabids</taxon>
        <taxon>Rosales</taxon>
        <taxon>Rosaceae</taxon>
        <taxon>Amygdaloideae</taxon>
        <taxon>Amygdaleae</taxon>
        <taxon>Prunus</taxon>
    </lineage>
</organism>
<reference evidence="3 4" key="1">
    <citation type="submission" date="2020-05" db="EMBL/GenBank/DDBJ databases">
        <authorList>
            <person name="Campoy J."/>
            <person name="Schneeberger K."/>
            <person name="Spophaly S."/>
        </authorList>
    </citation>
    <scope>NUCLEOTIDE SEQUENCE [LARGE SCALE GENOMIC DNA]</scope>
    <source>
        <strain evidence="3">PruArmRojPasFocal</strain>
    </source>
</reference>
<evidence type="ECO:0000256" key="1">
    <source>
        <dbReference type="SAM" id="MobiDB-lite"/>
    </source>
</evidence>
<dbReference type="Proteomes" id="UP000507222">
    <property type="component" value="Unassembled WGS sequence"/>
</dbReference>
<evidence type="ECO:0000313" key="4">
    <source>
        <dbReference type="Proteomes" id="UP000507222"/>
    </source>
</evidence>
<evidence type="ECO:0000256" key="2">
    <source>
        <dbReference type="SAM" id="SignalP"/>
    </source>
</evidence>
<gene>
    <name evidence="3" type="ORF">CURHAP_LOCUS19149</name>
</gene>
<name>A0A6J5UAU4_PRUAR</name>
<feature type="signal peptide" evidence="2">
    <location>
        <begin position="1"/>
        <end position="23"/>
    </location>
</feature>
<evidence type="ECO:0000313" key="3">
    <source>
        <dbReference type="EMBL" id="CAB4272504.1"/>
    </source>
</evidence>
<protein>
    <submittedName>
        <fullName evidence="3">Uncharacterized protein</fullName>
    </submittedName>
</protein>